<proteinExistence type="predicted"/>
<dbReference type="Proteomes" id="UP000314294">
    <property type="component" value="Unassembled WGS sequence"/>
</dbReference>
<feature type="region of interest" description="Disordered" evidence="1">
    <location>
        <begin position="115"/>
        <end position="138"/>
    </location>
</feature>
<feature type="compositionally biased region" description="Low complexity" evidence="1">
    <location>
        <begin position="126"/>
        <end position="138"/>
    </location>
</feature>
<accession>A0A4Z2EMS4</accession>
<dbReference type="EMBL" id="SRLO01005080">
    <property type="protein sequence ID" value="TNN29880.1"/>
    <property type="molecule type" value="Genomic_DNA"/>
</dbReference>
<gene>
    <name evidence="2" type="ORF">EYF80_059970</name>
</gene>
<protein>
    <submittedName>
        <fullName evidence="2">Uncharacterized protein</fullName>
    </submittedName>
</protein>
<evidence type="ECO:0000256" key="1">
    <source>
        <dbReference type="SAM" id="MobiDB-lite"/>
    </source>
</evidence>
<keyword evidence="3" id="KW-1185">Reference proteome</keyword>
<organism evidence="2 3">
    <name type="scientific">Liparis tanakae</name>
    <name type="common">Tanaka's snailfish</name>
    <dbReference type="NCBI Taxonomy" id="230148"/>
    <lineage>
        <taxon>Eukaryota</taxon>
        <taxon>Metazoa</taxon>
        <taxon>Chordata</taxon>
        <taxon>Craniata</taxon>
        <taxon>Vertebrata</taxon>
        <taxon>Euteleostomi</taxon>
        <taxon>Actinopterygii</taxon>
        <taxon>Neopterygii</taxon>
        <taxon>Teleostei</taxon>
        <taxon>Neoteleostei</taxon>
        <taxon>Acanthomorphata</taxon>
        <taxon>Eupercaria</taxon>
        <taxon>Perciformes</taxon>
        <taxon>Cottioidei</taxon>
        <taxon>Cottales</taxon>
        <taxon>Liparidae</taxon>
        <taxon>Liparis</taxon>
    </lineage>
</organism>
<comment type="caution">
    <text evidence="2">The sequence shown here is derived from an EMBL/GenBank/DDBJ whole genome shotgun (WGS) entry which is preliminary data.</text>
</comment>
<sequence>MEMRIIHLQPHGGTTSIPNRMMSMEPSIQNTCTESMLGHGGREHAGTWRQRACWDTEAESMLGHGGREHAGTRRQRACWDTEAESMQAESMLGHGGREHYRCVLTVETSATCQSSRRHSQRISGDTTASSMISIASTI</sequence>
<evidence type="ECO:0000313" key="3">
    <source>
        <dbReference type="Proteomes" id="UP000314294"/>
    </source>
</evidence>
<dbReference type="AlphaFoldDB" id="A0A4Z2EMS4"/>
<name>A0A4Z2EMS4_9TELE</name>
<evidence type="ECO:0000313" key="2">
    <source>
        <dbReference type="EMBL" id="TNN29880.1"/>
    </source>
</evidence>
<reference evidence="2 3" key="1">
    <citation type="submission" date="2019-03" db="EMBL/GenBank/DDBJ databases">
        <title>First draft genome of Liparis tanakae, snailfish: a comprehensive survey of snailfish specific genes.</title>
        <authorList>
            <person name="Kim W."/>
            <person name="Song I."/>
            <person name="Jeong J.-H."/>
            <person name="Kim D."/>
            <person name="Kim S."/>
            <person name="Ryu S."/>
            <person name="Song J.Y."/>
            <person name="Lee S.K."/>
        </authorList>
    </citation>
    <scope>NUCLEOTIDE SEQUENCE [LARGE SCALE GENOMIC DNA]</scope>
    <source>
        <tissue evidence="2">Muscle</tissue>
    </source>
</reference>
<feature type="region of interest" description="Disordered" evidence="1">
    <location>
        <begin position="1"/>
        <end position="20"/>
    </location>
</feature>